<keyword evidence="5" id="KW-1133">Transmembrane helix</keyword>
<dbReference type="InterPro" id="IPR036909">
    <property type="entry name" value="Cyt_c-like_dom_sf"/>
</dbReference>
<dbReference type="GO" id="GO:0046872">
    <property type="term" value="F:metal ion binding"/>
    <property type="evidence" value="ECO:0007669"/>
    <property type="project" value="UniProtKB-KW"/>
</dbReference>
<dbReference type="GO" id="GO:0020037">
    <property type="term" value="F:heme binding"/>
    <property type="evidence" value="ECO:0007669"/>
    <property type="project" value="InterPro"/>
</dbReference>
<keyword evidence="3" id="KW-0408">Iron</keyword>
<dbReference type="SUPFAM" id="SSF46626">
    <property type="entry name" value="Cytochrome c"/>
    <property type="match status" value="2"/>
</dbReference>
<evidence type="ECO:0000256" key="5">
    <source>
        <dbReference type="SAM" id="Phobius"/>
    </source>
</evidence>
<feature type="transmembrane region" description="Helical" evidence="5">
    <location>
        <begin position="12"/>
        <end position="29"/>
    </location>
</feature>
<name>A0A6J6TWR4_9ZZZZ</name>
<evidence type="ECO:0000256" key="3">
    <source>
        <dbReference type="ARBA" id="ARBA00023004"/>
    </source>
</evidence>
<dbReference type="AlphaFoldDB" id="A0A6J6TWR4"/>
<evidence type="ECO:0000256" key="4">
    <source>
        <dbReference type="SAM" id="MobiDB-lite"/>
    </source>
</evidence>
<evidence type="ECO:0000256" key="1">
    <source>
        <dbReference type="ARBA" id="ARBA00022617"/>
    </source>
</evidence>
<dbReference type="GO" id="GO:0009055">
    <property type="term" value="F:electron transfer activity"/>
    <property type="evidence" value="ECO:0007669"/>
    <property type="project" value="InterPro"/>
</dbReference>
<feature type="region of interest" description="Disordered" evidence="4">
    <location>
        <begin position="381"/>
        <end position="400"/>
    </location>
</feature>
<organism evidence="7">
    <name type="scientific">freshwater metagenome</name>
    <dbReference type="NCBI Taxonomy" id="449393"/>
    <lineage>
        <taxon>unclassified sequences</taxon>
        <taxon>metagenomes</taxon>
        <taxon>ecological metagenomes</taxon>
    </lineage>
</organism>
<evidence type="ECO:0000256" key="2">
    <source>
        <dbReference type="ARBA" id="ARBA00022723"/>
    </source>
</evidence>
<keyword evidence="1" id="KW-0349">Heme</keyword>
<dbReference type="Pfam" id="PF00034">
    <property type="entry name" value="Cytochrom_C"/>
    <property type="match status" value="1"/>
</dbReference>
<gene>
    <name evidence="7" type="ORF">UFOPK2766_01647</name>
</gene>
<dbReference type="Gene3D" id="1.10.760.10">
    <property type="entry name" value="Cytochrome c-like domain"/>
    <property type="match status" value="2"/>
</dbReference>
<keyword evidence="2" id="KW-0479">Metal-binding</keyword>
<accession>A0A6J6TWR4</accession>
<proteinExistence type="predicted"/>
<reference evidence="7" key="1">
    <citation type="submission" date="2020-05" db="EMBL/GenBank/DDBJ databases">
        <authorList>
            <person name="Chiriac C."/>
            <person name="Salcher M."/>
            <person name="Ghai R."/>
            <person name="Kavagutti S V."/>
        </authorList>
    </citation>
    <scope>NUCLEOTIDE SEQUENCE</scope>
</reference>
<evidence type="ECO:0000259" key="6">
    <source>
        <dbReference type="PROSITE" id="PS51007"/>
    </source>
</evidence>
<dbReference type="InterPro" id="IPR009056">
    <property type="entry name" value="Cyt_c-like_dom"/>
</dbReference>
<dbReference type="EMBL" id="CAEZYU010000083">
    <property type="protein sequence ID" value="CAB4750823.1"/>
    <property type="molecule type" value="Genomic_DNA"/>
</dbReference>
<feature type="domain" description="Cytochrome c" evidence="6">
    <location>
        <begin position="251"/>
        <end position="378"/>
    </location>
</feature>
<feature type="transmembrane region" description="Helical" evidence="5">
    <location>
        <begin position="64"/>
        <end position="85"/>
    </location>
</feature>
<evidence type="ECO:0000313" key="7">
    <source>
        <dbReference type="EMBL" id="CAB4750823.1"/>
    </source>
</evidence>
<keyword evidence="5" id="KW-0812">Transmembrane</keyword>
<protein>
    <submittedName>
        <fullName evidence="7">Unannotated protein</fullName>
    </submittedName>
</protein>
<feature type="domain" description="Cytochrome c" evidence="6">
    <location>
        <begin position="101"/>
        <end position="203"/>
    </location>
</feature>
<sequence length="400" mass="43045">MIVAATTQRVVGFIILAVVVVGVIAWLIANMRASRAELGSEIELAANRKPYYDDEELEGKKLNAALFSAAALLALIGVALPLYWLAEPGRQEGAKVAFQETFVERGKELYELGAQCVNCHGGEGSGGVATYIINDQNGQFVNQVSWAAPALNNVLYRYSEEGVRYVLNYGRPGSPMAAWGGPGGGPLTTQQIDNLIDYLWSVQKDPVAVAATMDDYVKGLDAGLYGRMMEVRKSNRGDGEPVDANRLSRADELALGEIIFNNQEIAAGSYSCARCHVAGASYGQAWQPFARLQKGSLGPNLEGIQNISTEQQHFDLIWNGMKPGIGYFSRRQGNPQMPAFGANPNTGQADKGIPDKGAFGMLKAEQVWAVITYERNLSNDSTVKSPVAGTANSPTFAGQQ</sequence>
<dbReference type="PROSITE" id="PS51007">
    <property type="entry name" value="CYTC"/>
    <property type="match status" value="2"/>
</dbReference>
<keyword evidence="5" id="KW-0472">Membrane</keyword>